<evidence type="ECO:0000313" key="4">
    <source>
        <dbReference type="EMBL" id="VTZ73490.1"/>
    </source>
</evidence>
<dbReference type="VEuPathDB" id="PlasmoDB:PY04819"/>
<feature type="transmembrane region" description="Helical" evidence="1">
    <location>
        <begin position="434"/>
        <end position="458"/>
    </location>
</feature>
<feature type="transmembrane region" description="Helical" evidence="1">
    <location>
        <begin position="483"/>
        <end position="507"/>
    </location>
</feature>
<dbReference type="KEGG" id="pyo:PY17X_0419900"/>
<name>A0A077Y1L2_PLAYE</name>
<keyword evidence="1" id="KW-0472">Membrane</keyword>
<dbReference type="PANTHER" id="PTHR46967">
    <property type="entry name" value="INSULIN-LIKE GROWTH FACTOR BINDING PROTEIN,N-TERMINAL"/>
    <property type="match status" value="1"/>
</dbReference>
<dbReference type="GeneID" id="3801421"/>
<feature type="transmembrane region" description="Helical" evidence="1">
    <location>
        <begin position="731"/>
        <end position="750"/>
    </location>
</feature>
<reference evidence="4" key="4">
    <citation type="submission" date="2019-05" db="EMBL/GenBank/DDBJ databases">
        <authorList>
            <consortium name="Pathogen Informatics"/>
        </authorList>
    </citation>
    <scope>NUCLEOTIDE SEQUENCE</scope>
    <source>
        <strain evidence="4">17X</strain>
    </source>
</reference>
<feature type="domain" description="Tyrosine-protein kinase ephrin type A/B receptor-like" evidence="2">
    <location>
        <begin position="92"/>
        <end position="134"/>
    </location>
</feature>
<dbReference type="OMA" id="ILCFKKG"/>
<dbReference type="VEuPathDB" id="PlasmoDB:PY01148"/>
<feature type="transmembrane region" description="Helical" evidence="1">
    <location>
        <begin position="762"/>
        <end position="786"/>
    </location>
</feature>
<dbReference type="InterPro" id="IPR009030">
    <property type="entry name" value="Growth_fac_rcpt_cys_sf"/>
</dbReference>
<gene>
    <name evidence="4" type="ORF">PY17X_0419900</name>
    <name evidence="3" type="ORF">PYYM_0419900</name>
</gene>
<dbReference type="VEuPathDB" id="PlasmoDB:PY17X_0419900"/>
<organism evidence="3 6">
    <name type="scientific">Plasmodium yoelii</name>
    <dbReference type="NCBI Taxonomy" id="5861"/>
    <lineage>
        <taxon>Eukaryota</taxon>
        <taxon>Sar</taxon>
        <taxon>Alveolata</taxon>
        <taxon>Apicomplexa</taxon>
        <taxon>Aconoidasida</taxon>
        <taxon>Haemosporida</taxon>
        <taxon>Plasmodiidae</taxon>
        <taxon>Plasmodium</taxon>
        <taxon>Plasmodium (Vinckeia)</taxon>
    </lineage>
</organism>
<dbReference type="RefSeq" id="XP_022811596.1">
    <property type="nucleotide sequence ID" value="XM_022955127.1"/>
</dbReference>
<reference evidence="4" key="2">
    <citation type="submission" date="2014-05" db="EMBL/GenBank/DDBJ databases">
        <authorList>
            <person name="Aslett M.A."/>
            <person name="De Silva N."/>
        </authorList>
    </citation>
    <scope>NUCLEOTIDE SEQUENCE</scope>
    <source>
        <strain evidence="4">17X</strain>
    </source>
</reference>
<dbReference type="VEuPathDB" id="PlasmoDB:PY01147"/>
<evidence type="ECO:0000259" key="2">
    <source>
        <dbReference type="Pfam" id="PF07699"/>
    </source>
</evidence>
<feature type="transmembrane region" description="Helical" evidence="1">
    <location>
        <begin position="569"/>
        <end position="592"/>
    </location>
</feature>
<evidence type="ECO:0000313" key="3">
    <source>
        <dbReference type="EMBL" id="CDU16574.1"/>
    </source>
</evidence>
<feature type="transmembrane region" description="Helical" evidence="1">
    <location>
        <begin position="532"/>
        <end position="549"/>
    </location>
</feature>
<dbReference type="InterPro" id="IPR013320">
    <property type="entry name" value="ConA-like_dom_sf"/>
</dbReference>
<dbReference type="InterPro" id="IPR011641">
    <property type="entry name" value="Tyr-kin_ephrin_A/B_rcpt-like"/>
</dbReference>
<dbReference type="Gene3D" id="2.10.50.10">
    <property type="entry name" value="Tumor Necrosis Factor Receptor, subunit A, domain 2"/>
    <property type="match status" value="1"/>
</dbReference>
<keyword evidence="1" id="KW-1133">Transmembrane helix</keyword>
<sequence>MILLTVLIYFLFRQTKIVISQKMKNYFWNKIKIFVLIIHLFVTRNKYLDILLTINYKERTTRLLNGKCRAGERLTYDYKCESCKKGFYNFSRENNKCFPCPLGTFSDKSGSIMCTNCPHGYTTHFTGSKSIAECVCDVGFKFDNITNMCLECNPLEFCDDNERVWSFKNMCMKKKGKEYVKLCEETKKKEIYNLNIYCPKKGVCSNMEKNKSCVDGNKLIQCKICEENYRYDLISPAINSCVYCNWASYLAIFYFMIIMILINILRVIYINNLEITRIINAFIKYIHYISLLRYINSNYDNEIINVVYLFTVGIPLNEILDCIFTGGTNNERIVQKINFLLCCPLLFSALGILGTLIVFLIRKNKKDSKNVEKCLMINPYDFIDKKLAKKTSPDIKFSNPFNMNIDNCDIDNINVEMTIDEDEKYDIDNLKNCFILFYILYNNFLYFEIIRLCIFFGFCNYDENRKEYFLIIDDSLKCSEIGYYGKVIIIIIFCTCIKFMNYFFVLFKNNKKKWILKDILLLYQKIEKFNKVDNILLLFFLVLFYKRFLNNSNPSLIYNYKNGLYNGNIHIFQYILIIIPFFIYILIMYLYVYEFNDSVCGKCENSYDSEKLNSEKLNVKDKRKQYKNIKCISNNLYSCNNLTIDNVEIDKNEKGSGKNNYTFNGIISEDKKEPKNNSKAINNNWNKTDKLSNNNDISMVKIKIFISKLIQKVKNPTMNKIESNDKKIDQFLFSFSFFLYGTILLSYYLFLSYVHINKFGGILTIIVIACNVAIYFFLFSKFIIYFKDDIKKKCERTLNIIIKKIKRLGLFGIGNSRKNRDVDIFKDVKKNDNSLKEKKTKMEEDLVLNKEDKNKNKNKKSINNIIKKNLGYNYNKPNFKGINSFVENNYKNIKHKAKRYKLLNISKTWIYFLYNIIDLSNEPEICLAMLICLTLQNEFLNMNLDRCLEVLENNNFCKISNLKIVLKNFIKYRNKFLKILSENSNMSIRFNNCEVDTKSDEIKSNNNVNNNNVNNNNANNNIICEDYESLIVFAWGMSILCYCNLKDINYNLSNILLYVSNVLNTCRYFKNIIDICFGDYYNYDFSHNNKDSIENNVKFNLYSYNNLDFNNDYNYINHNSNLNIMDKANNNVQIYSKDFQEPFYNDMGKSVYSENEETKFNKNNRMLTSVGRCDVIDYTTKGEYNNKGSFSGLLIKGNMKNMEHSFVRNQNKQVNKQNEVTKKKWLVDIYNMYISEVCRIYIHCLLVDIGELYFNIHYNYTCEKYICNNLLNLWGYNISNNLYMKRYFENIEKFNKNNMMDILLYNKDINLNIDGNFVLNISDYINKNVINIDFYNIFKKIGKSHRIQIKKLIKEGDYLNYNSLVEFSKIYTDYEEIEQIQNIEVDNKIKNDFFKVFSNAFPLFIEKDNYKYLDMNEINQIEEKKKFIILYKTMGEKYIEEYILKNYEGSKINYFQMDNYGAVISICGSFLKNLLKIEENQFRKMENNTDEDILKKETVKREKYIVNNNTTENDMLNKIHLNMINKNEYNYTNCEFLENKKIGIFSHNNYECKEGVTGDLKGIDLRNGNSLIGIFPSVVLPNAFTIELWLYFNSKKNNYNNNNNNNLKSFIVCDKNGNSIFVIDRKNDKIESIGIFSNEINFLSENYKRRYYICNENKKCGKKEKKNVVVNKKVYNGIYIQSEKLKKWEKINKILKINKWNLLNVTKCATGLVYYINGKYLSNISHEILNLEKSFEICIFGNSCFGNNNIGLFSSFKIFEFLNNEEIKKRYKLIKSVKNKEMIGDNINMEKNNNVIEGIDIKMNYMKGNEEEYFIYFIQSPKNKYKVVPTINNPKYGIKIYQLKFVIIKNECNKMEENMDKENRHMKSHFKIINIDNMNEYGFDFYYKKIGKKLDGVPKIYGINIFSDYLIFGCDLSQFYTIVLYPSLCIYNELVKPCGYTISGWFFFPVEKNISFLSLISGTNDVHICVFSDDMILGSIENYVRSNKNNERYTIYHSSGLSIKDIKKGWYYLSVVGTLNGQFYFINGCFKGYHKFCSFDNIKYIGNSSLFINPFPYICFIKVIGRVLSVNEILHEYSISSGYNNFTYLYYYYYLFLLFSNNEENDDGSFVSKNSLIDRSNTRADAISSDDTNSLYCYNKEKYIYFYITKNYNVYIYPLEESKNYYFTLSLVSMINKKLYIFNSINDQINNLNIYFINYIVLPEQWTIFALINIPHINESNYHCLVGGINGRSHIVIDNDNMVLGVLENAEVFKNEEAFKNKNIYERNEKYNNDIKGGDDDNFTQIRYKEAYQKFYSCGYKFENPLNKDILLTTRCINNQQTFFINNTNVGTCRSCRSAITCFGNCLSTNNEYSAPFGNYKFIKIVFGYINDDKIKEFYTNYSLYRNKFV</sequence>
<reference evidence="5 6" key="1">
    <citation type="journal article" date="2014" name="BMC Biol.">
        <title>A comprehensive evaluation of rodent malaria parasite genomes and gene expression.</title>
        <authorList>
            <person name="Otto T.D."/>
            <person name="Bohme U."/>
            <person name="Jackson A.P."/>
            <person name="Hunt M."/>
            <person name="Franke-Fayard B."/>
            <person name="Hoeijmakers W.A."/>
            <person name="Religa A.A."/>
            <person name="Robertson L."/>
            <person name="Sanders M."/>
            <person name="Ogun S.A."/>
            <person name="Cunningham D."/>
            <person name="Erhart A."/>
            <person name="Billker O."/>
            <person name="Khan S.M."/>
            <person name="Stunnenberg H.G."/>
            <person name="Langhorne J."/>
            <person name="Holder A.A."/>
            <person name="Waters A.P."/>
            <person name="Newbold C.I."/>
            <person name="Pain A."/>
            <person name="Berriman M."/>
            <person name="Janse C.J."/>
        </authorList>
    </citation>
    <scope>NUCLEOTIDE SEQUENCE [LARGE SCALE GENOMIC DNA]</scope>
    <source>
        <strain evidence="4 5">17X</strain>
        <strain evidence="3 6">YM</strain>
    </source>
</reference>
<evidence type="ECO:0000313" key="6">
    <source>
        <dbReference type="Proteomes" id="UP000072904"/>
    </source>
</evidence>
<dbReference type="Proteomes" id="UP000072874">
    <property type="component" value="Chromosome 4"/>
</dbReference>
<keyword evidence="1" id="KW-0812">Transmembrane</keyword>
<feature type="transmembrane region" description="Helical" evidence="1">
    <location>
        <begin position="246"/>
        <end position="265"/>
    </location>
</feature>
<dbReference type="CDD" id="cd00185">
    <property type="entry name" value="TNFRSF"/>
    <property type="match status" value="1"/>
</dbReference>
<dbReference type="VEuPathDB" id="PlasmoDB:Py17XNL_000404018"/>
<dbReference type="EMBL" id="LK934632">
    <property type="protein sequence ID" value="CDU16574.1"/>
    <property type="molecule type" value="Genomic_DNA"/>
</dbReference>
<dbReference type="SUPFAM" id="SSF57184">
    <property type="entry name" value="Growth factor receptor domain"/>
    <property type="match status" value="1"/>
</dbReference>
<dbReference type="Pfam" id="PF07699">
    <property type="entry name" value="Ephrin_rec_like"/>
    <property type="match status" value="1"/>
</dbReference>
<dbReference type="OrthoDB" id="413581at2759"/>
<feature type="transmembrane region" description="Helical" evidence="1">
    <location>
        <begin position="337"/>
        <end position="361"/>
    </location>
</feature>
<dbReference type="SUPFAM" id="SSF49899">
    <property type="entry name" value="Concanavalin A-like lectins/glucanases"/>
    <property type="match status" value="1"/>
</dbReference>
<dbReference type="VEuPathDB" id="PlasmoDB:PYYM_0419900"/>
<evidence type="ECO:0000313" key="5">
    <source>
        <dbReference type="Proteomes" id="UP000072874"/>
    </source>
</evidence>
<dbReference type="SMART" id="SM01411">
    <property type="entry name" value="Ephrin_rec_like"/>
    <property type="match status" value="2"/>
</dbReference>
<protein>
    <recommendedName>
        <fullName evidence="2">Tyrosine-protein kinase ephrin type A/B receptor-like domain-containing protein</fullName>
    </recommendedName>
</protein>
<proteinExistence type="predicted"/>
<dbReference type="EMBL" id="LM993658">
    <property type="protein sequence ID" value="VTZ73490.1"/>
    <property type="molecule type" value="Genomic_DNA"/>
</dbReference>
<dbReference type="PANTHER" id="PTHR46967:SF1">
    <property type="entry name" value="KERATIN-ASSOCIATED PROTEIN 16-1-LIKE"/>
    <property type="match status" value="1"/>
</dbReference>
<reference evidence="3" key="3">
    <citation type="submission" date="2014-05" db="EMBL/GenBank/DDBJ databases">
        <authorList>
            <person name="Aslett A.Martin."/>
            <person name="De Silva Nishadi"/>
        </authorList>
    </citation>
    <scope>NUCLEOTIDE SEQUENCE</scope>
    <source>
        <strain evidence="3">YM</strain>
    </source>
</reference>
<dbReference type="Proteomes" id="UP000072904">
    <property type="component" value="Chromosome 4"/>
</dbReference>
<evidence type="ECO:0000256" key="1">
    <source>
        <dbReference type="SAM" id="Phobius"/>
    </source>
</evidence>
<accession>A0A077Y1L2</accession>